<name>A0A6J7IVH6_9ZZZZ</name>
<evidence type="ECO:0000313" key="1">
    <source>
        <dbReference type="EMBL" id="CAB4934875.1"/>
    </source>
</evidence>
<proteinExistence type="predicted"/>
<gene>
    <name evidence="1" type="ORF">UFOPK3543_02891</name>
</gene>
<reference evidence="1" key="1">
    <citation type="submission" date="2020-05" db="EMBL/GenBank/DDBJ databases">
        <authorList>
            <person name="Chiriac C."/>
            <person name="Salcher M."/>
            <person name="Ghai R."/>
            <person name="Kavagutti S V."/>
        </authorList>
    </citation>
    <scope>NUCLEOTIDE SEQUENCE</scope>
</reference>
<dbReference type="AlphaFoldDB" id="A0A6J7IVH6"/>
<organism evidence="1">
    <name type="scientific">freshwater metagenome</name>
    <dbReference type="NCBI Taxonomy" id="449393"/>
    <lineage>
        <taxon>unclassified sequences</taxon>
        <taxon>metagenomes</taxon>
        <taxon>ecological metagenomes</taxon>
    </lineage>
</organism>
<sequence>MLTEPTPVSGTLPWPFTGTSIDCPAPSRKMRPRPMPVRVSRIRAGCIAWKATAATKGSALPAPEFSSKRFSFGYVAPSSAV</sequence>
<protein>
    <submittedName>
        <fullName evidence="1">Unannotated protein</fullName>
    </submittedName>
</protein>
<dbReference type="EMBL" id="CAFBMH010000169">
    <property type="protein sequence ID" value="CAB4934875.1"/>
    <property type="molecule type" value="Genomic_DNA"/>
</dbReference>
<accession>A0A6J7IVH6</accession>